<feature type="active site" description="Proton acceptor" evidence="4">
    <location>
        <position position="150"/>
    </location>
</feature>
<evidence type="ECO:0000313" key="7">
    <source>
        <dbReference type="Proteomes" id="UP000293952"/>
    </source>
</evidence>
<dbReference type="EMBL" id="SETE01000003">
    <property type="protein sequence ID" value="RYM34023.1"/>
    <property type="molecule type" value="Genomic_DNA"/>
</dbReference>
<keyword evidence="1 4" id="KW-0378">Hydrolase</keyword>
<accession>A0A4Q4KKX4</accession>
<organism evidence="6 7">
    <name type="scientific">Brumimicrobium glaciale</name>
    <dbReference type="NCBI Taxonomy" id="200475"/>
    <lineage>
        <taxon>Bacteria</taxon>
        <taxon>Pseudomonadati</taxon>
        <taxon>Bacteroidota</taxon>
        <taxon>Flavobacteriia</taxon>
        <taxon>Flavobacteriales</taxon>
        <taxon>Crocinitomicaceae</taxon>
        <taxon>Brumimicrobium</taxon>
    </lineage>
</organism>
<keyword evidence="2 4" id="KW-0442">Lipid degradation</keyword>
<dbReference type="PROSITE" id="PS51635">
    <property type="entry name" value="PNPLA"/>
    <property type="match status" value="1"/>
</dbReference>
<dbReference type="GO" id="GO:0016042">
    <property type="term" value="P:lipid catabolic process"/>
    <property type="evidence" value="ECO:0007669"/>
    <property type="project" value="UniProtKB-UniRule"/>
</dbReference>
<dbReference type="RefSeq" id="WP_130093464.1">
    <property type="nucleotide sequence ID" value="NZ_SETE01000003.1"/>
</dbReference>
<feature type="short sequence motif" description="GXSXG" evidence="4">
    <location>
        <begin position="36"/>
        <end position="40"/>
    </location>
</feature>
<dbReference type="SUPFAM" id="SSF52151">
    <property type="entry name" value="FabD/lysophospholipase-like"/>
    <property type="match status" value="1"/>
</dbReference>
<feature type="domain" description="PNPLA" evidence="5">
    <location>
        <begin position="5"/>
        <end position="163"/>
    </location>
</feature>
<keyword evidence="7" id="KW-1185">Reference proteome</keyword>
<protein>
    <submittedName>
        <fullName evidence="6">Patatin</fullName>
    </submittedName>
</protein>
<dbReference type="OrthoDB" id="9770965at2"/>
<feature type="short sequence motif" description="GXGXXG" evidence="4">
    <location>
        <begin position="9"/>
        <end position="14"/>
    </location>
</feature>
<evidence type="ECO:0000256" key="1">
    <source>
        <dbReference type="ARBA" id="ARBA00022801"/>
    </source>
</evidence>
<dbReference type="PANTHER" id="PTHR14226:SF29">
    <property type="entry name" value="NEUROPATHY TARGET ESTERASE SWS"/>
    <property type="match status" value="1"/>
</dbReference>
<dbReference type="AlphaFoldDB" id="A0A4Q4KKX4"/>
<evidence type="ECO:0000256" key="3">
    <source>
        <dbReference type="ARBA" id="ARBA00023098"/>
    </source>
</evidence>
<feature type="short sequence motif" description="DGA/G" evidence="4">
    <location>
        <begin position="150"/>
        <end position="152"/>
    </location>
</feature>
<dbReference type="Pfam" id="PF01734">
    <property type="entry name" value="Patatin"/>
    <property type="match status" value="1"/>
</dbReference>
<evidence type="ECO:0000256" key="4">
    <source>
        <dbReference type="PROSITE-ProRule" id="PRU01161"/>
    </source>
</evidence>
<evidence type="ECO:0000313" key="6">
    <source>
        <dbReference type="EMBL" id="RYM34023.1"/>
    </source>
</evidence>
<dbReference type="Gene3D" id="3.40.1090.10">
    <property type="entry name" value="Cytosolic phospholipase A2 catalytic domain"/>
    <property type="match status" value="1"/>
</dbReference>
<comment type="caution">
    <text evidence="6">The sequence shown here is derived from an EMBL/GenBank/DDBJ whole genome shotgun (WGS) entry which is preliminary data.</text>
</comment>
<feature type="active site" description="Nucleophile" evidence="4">
    <location>
        <position position="38"/>
    </location>
</feature>
<reference evidence="6 7" key="1">
    <citation type="submission" date="2019-02" db="EMBL/GenBank/DDBJ databases">
        <title>Genome sequence of the sea-ice species Brumimicrobium glaciale.</title>
        <authorList>
            <person name="Bowman J.P."/>
        </authorList>
    </citation>
    <scope>NUCLEOTIDE SEQUENCE [LARGE SCALE GENOMIC DNA]</scope>
    <source>
        <strain evidence="6 7">IC156</strain>
    </source>
</reference>
<evidence type="ECO:0000256" key="2">
    <source>
        <dbReference type="ARBA" id="ARBA00022963"/>
    </source>
</evidence>
<gene>
    <name evidence="6" type="ORF">ERX46_08655</name>
</gene>
<dbReference type="InterPro" id="IPR002641">
    <property type="entry name" value="PNPLA_dom"/>
</dbReference>
<sequence length="258" mass="28432">MNIGLVLSGGGMRGVAHLGAIKALEEHNIYPTHIAGASAGAIVGALYAHGYAFDEMLELFKSVKLLDYKKYALNKPGFIDAEKFYDVFKEKLPDDNFSALKKKLFITATNITEGKLEVFSKGELIKPVLASSAFPGLISPINFNEALYIDGGVLNNFPVDLIKEDCDVVIGVYVNLYGSASTNDFKHFYNVIERAININIAKSDEAKFADCDIVIAPKKLTQFGLFDKNNIDEIFEIGYNDMIKALKSIDLKSLFPEL</sequence>
<proteinExistence type="predicted"/>
<name>A0A4Q4KKX4_9FLAO</name>
<dbReference type="CDD" id="cd07205">
    <property type="entry name" value="Pat_PNPLA6_PNPLA7_NTE1_like"/>
    <property type="match status" value="1"/>
</dbReference>
<dbReference type="Proteomes" id="UP000293952">
    <property type="component" value="Unassembled WGS sequence"/>
</dbReference>
<keyword evidence="3 4" id="KW-0443">Lipid metabolism</keyword>
<evidence type="ECO:0000259" key="5">
    <source>
        <dbReference type="PROSITE" id="PS51635"/>
    </source>
</evidence>
<dbReference type="PANTHER" id="PTHR14226">
    <property type="entry name" value="NEUROPATHY TARGET ESTERASE/SWISS CHEESE D.MELANOGASTER"/>
    <property type="match status" value="1"/>
</dbReference>
<dbReference type="GO" id="GO:0016787">
    <property type="term" value="F:hydrolase activity"/>
    <property type="evidence" value="ECO:0007669"/>
    <property type="project" value="UniProtKB-UniRule"/>
</dbReference>
<dbReference type="InterPro" id="IPR050301">
    <property type="entry name" value="NTE"/>
</dbReference>
<dbReference type="InterPro" id="IPR016035">
    <property type="entry name" value="Acyl_Trfase/lysoPLipase"/>
</dbReference>